<evidence type="ECO:0000256" key="3">
    <source>
        <dbReference type="ARBA" id="ARBA00022679"/>
    </source>
</evidence>
<organism evidence="8 9">
    <name type="scientific">Hydrogenispora ethanolica</name>
    <dbReference type="NCBI Taxonomy" id="1082276"/>
    <lineage>
        <taxon>Bacteria</taxon>
        <taxon>Bacillati</taxon>
        <taxon>Bacillota</taxon>
        <taxon>Hydrogenispora</taxon>
    </lineage>
</organism>
<evidence type="ECO:0000256" key="5">
    <source>
        <dbReference type="SAM" id="Coils"/>
    </source>
</evidence>
<dbReference type="InterPro" id="IPR036890">
    <property type="entry name" value="HATPase_C_sf"/>
</dbReference>
<dbReference type="GO" id="GO:0000155">
    <property type="term" value="F:phosphorelay sensor kinase activity"/>
    <property type="evidence" value="ECO:0007669"/>
    <property type="project" value="InterPro"/>
</dbReference>
<dbReference type="InterPro" id="IPR050640">
    <property type="entry name" value="Bact_2-comp_sensor_kinase"/>
</dbReference>
<reference evidence="8 9" key="1">
    <citation type="submission" date="2019-03" db="EMBL/GenBank/DDBJ databases">
        <title>Genomic Encyclopedia of Type Strains, Phase IV (KMG-IV): sequencing the most valuable type-strain genomes for metagenomic binning, comparative biology and taxonomic classification.</title>
        <authorList>
            <person name="Goeker M."/>
        </authorList>
    </citation>
    <scope>NUCLEOTIDE SEQUENCE [LARGE SCALE GENOMIC DNA]</scope>
    <source>
        <strain evidence="8 9">LX-B</strain>
    </source>
</reference>
<dbReference type="GO" id="GO:0016020">
    <property type="term" value="C:membrane"/>
    <property type="evidence" value="ECO:0007669"/>
    <property type="project" value="UniProtKB-SubCell"/>
</dbReference>
<dbReference type="InterPro" id="IPR003660">
    <property type="entry name" value="HAMP_dom"/>
</dbReference>
<keyword evidence="2" id="KW-0597">Phosphoprotein</keyword>
<dbReference type="InterPro" id="IPR010559">
    <property type="entry name" value="Sig_transdc_His_kin_internal"/>
</dbReference>
<dbReference type="Gene3D" id="3.30.565.10">
    <property type="entry name" value="Histidine kinase-like ATPase, C-terminal domain"/>
    <property type="match status" value="1"/>
</dbReference>
<keyword evidence="9" id="KW-1185">Reference proteome</keyword>
<evidence type="ECO:0000256" key="1">
    <source>
        <dbReference type="ARBA" id="ARBA00004370"/>
    </source>
</evidence>
<dbReference type="Pfam" id="PF06580">
    <property type="entry name" value="His_kinase"/>
    <property type="match status" value="1"/>
</dbReference>
<evidence type="ECO:0000256" key="6">
    <source>
        <dbReference type="SAM" id="Phobius"/>
    </source>
</evidence>
<comment type="subcellular location">
    <subcellularLocation>
        <location evidence="1">Membrane</location>
    </subcellularLocation>
</comment>
<dbReference type="PANTHER" id="PTHR34220:SF7">
    <property type="entry name" value="SENSOR HISTIDINE KINASE YPDA"/>
    <property type="match status" value="1"/>
</dbReference>
<protein>
    <submittedName>
        <fullName evidence="8">Two-component system sensor histidine kinase YesM</fullName>
    </submittedName>
</protein>
<feature type="transmembrane region" description="Helical" evidence="6">
    <location>
        <begin position="295"/>
        <end position="318"/>
    </location>
</feature>
<feature type="transmembrane region" description="Helical" evidence="6">
    <location>
        <begin position="14"/>
        <end position="34"/>
    </location>
</feature>
<keyword evidence="6" id="KW-0812">Transmembrane</keyword>
<dbReference type="SMART" id="SM00304">
    <property type="entry name" value="HAMP"/>
    <property type="match status" value="1"/>
</dbReference>
<dbReference type="CDD" id="cd06225">
    <property type="entry name" value="HAMP"/>
    <property type="match status" value="1"/>
</dbReference>
<dbReference type="EMBL" id="SLUN01000014">
    <property type="protein sequence ID" value="TCL67373.1"/>
    <property type="molecule type" value="Genomic_DNA"/>
</dbReference>
<dbReference type="SUPFAM" id="SSF55874">
    <property type="entry name" value="ATPase domain of HSP90 chaperone/DNA topoisomerase II/histidine kinase"/>
    <property type="match status" value="1"/>
</dbReference>
<dbReference type="Gene3D" id="6.10.340.10">
    <property type="match status" value="1"/>
</dbReference>
<dbReference type="Proteomes" id="UP000295008">
    <property type="component" value="Unassembled WGS sequence"/>
</dbReference>
<evidence type="ECO:0000256" key="4">
    <source>
        <dbReference type="ARBA" id="ARBA00022777"/>
    </source>
</evidence>
<dbReference type="AlphaFoldDB" id="A0A4R1RM85"/>
<dbReference type="InterPro" id="IPR003594">
    <property type="entry name" value="HATPase_dom"/>
</dbReference>
<name>A0A4R1RM85_HYDET</name>
<dbReference type="SMART" id="SM00387">
    <property type="entry name" value="HATPase_c"/>
    <property type="match status" value="1"/>
</dbReference>
<dbReference type="Pfam" id="PF00672">
    <property type="entry name" value="HAMP"/>
    <property type="match status" value="1"/>
</dbReference>
<gene>
    <name evidence="8" type="ORF">EDC14_101462</name>
</gene>
<evidence type="ECO:0000256" key="2">
    <source>
        <dbReference type="ARBA" id="ARBA00022553"/>
    </source>
</evidence>
<keyword evidence="4 8" id="KW-0418">Kinase</keyword>
<keyword evidence="3" id="KW-0808">Transferase</keyword>
<evidence type="ECO:0000313" key="9">
    <source>
        <dbReference type="Proteomes" id="UP000295008"/>
    </source>
</evidence>
<dbReference type="PROSITE" id="PS50885">
    <property type="entry name" value="HAMP"/>
    <property type="match status" value="1"/>
</dbReference>
<keyword evidence="6" id="KW-0472">Membrane</keyword>
<comment type="caution">
    <text evidence="8">The sequence shown here is derived from an EMBL/GenBank/DDBJ whole genome shotgun (WGS) entry which is preliminary data.</text>
</comment>
<keyword evidence="5" id="KW-0175">Coiled coil</keyword>
<dbReference type="PANTHER" id="PTHR34220">
    <property type="entry name" value="SENSOR HISTIDINE KINASE YPDA"/>
    <property type="match status" value="1"/>
</dbReference>
<accession>A0A4R1RM85</accession>
<evidence type="ECO:0000313" key="8">
    <source>
        <dbReference type="EMBL" id="TCL67373.1"/>
    </source>
</evidence>
<feature type="domain" description="HAMP" evidence="7">
    <location>
        <begin position="320"/>
        <end position="372"/>
    </location>
</feature>
<dbReference type="SUPFAM" id="SSF158472">
    <property type="entry name" value="HAMP domain-like"/>
    <property type="match status" value="1"/>
</dbReference>
<feature type="coiled-coil region" evidence="5">
    <location>
        <begin position="367"/>
        <end position="401"/>
    </location>
</feature>
<dbReference type="Pfam" id="PF02518">
    <property type="entry name" value="HATPase_c"/>
    <property type="match status" value="1"/>
</dbReference>
<keyword evidence="6" id="KW-1133">Transmembrane helix</keyword>
<proteinExistence type="predicted"/>
<sequence length="622" mass="70755">MWDWLGNLKLKHKIALLCMALIVVSTLISAVLLYRYVAAEIRQNAYVSSADLLTQVSNFLDEKLKGIIRRVYALELNQDFHKTLANLLFNEEKYRYALALSRFANSFSEIRSTETFTSSIFMDTPKGEFFDLSKIKNPSFHFKSSRLSRELRFEPGQAVYWGKSRRDEIYRDAKPVIPMVFQFAIDGYNGDLHIVVNLDREVILEYLGQIYSGAGNWIAILDERGHEVVSGRDRTTRWLLQDRAALRQIAAGQQGRFRRRYQGANYSISYQGMAVAPWKIVNIQSEKVLLKKVNAFGAFLFILTAASIAGGLVLTLFLSRSITQPLAALESAIQKVTRRDFDVTFVYRYRDEVGQLGQSFNFMVGEIKGLIQKLNEYIARLREEKEKVRSEQVLKRRAELKALQAQINPHFLYNTLESIRWMADKSGADDISRMTIALSTLFRTGLNKGREFITIGDELENVASYLTIQKMRYGDQFDFTIDLPEGLQRLMTVKLILQPIVENAIYHGIKEKDGAGVIRICVRRVAGSADLELLIEDDGRGIHPAKLELINQRLAGGMPAAALSSEGEGYGIYNVNERIRLYFGDRYGLKFASKWERGTVVRILIPALNQEEIAKYVQVAGG</sequence>
<evidence type="ECO:0000259" key="7">
    <source>
        <dbReference type="PROSITE" id="PS50885"/>
    </source>
</evidence>